<feature type="transmembrane region" description="Helical" evidence="3">
    <location>
        <begin position="119"/>
        <end position="138"/>
    </location>
</feature>
<evidence type="ECO:0000259" key="4">
    <source>
        <dbReference type="PROSITE" id="PS50887"/>
    </source>
</evidence>
<evidence type="ECO:0000256" key="3">
    <source>
        <dbReference type="SAM" id="Phobius"/>
    </source>
</evidence>
<dbReference type="EMBL" id="LKEG01000025">
    <property type="protein sequence ID" value="OAJ50469.1"/>
    <property type="molecule type" value="Genomic_DNA"/>
</dbReference>
<dbReference type="PANTHER" id="PTHR45138">
    <property type="entry name" value="REGULATORY COMPONENTS OF SENSORY TRANSDUCTION SYSTEM"/>
    <property type="match status" value="1"/>
</dbReference>
<dbReference type="SUPFAM" id="SSF55073">
    <property type="entry name" value="Nucleotide cyclase"/>
    <property type="match status" value="1"/>
</dbReference>
<dbReference type="InterPro" id="IPR043128">
    <property type="entry name" value="Rev_trsase/Diguanyl_cyclase"/>
</dbReference>
<feature type="domain" description="GGDEF" evidence="4">
    <location>
        <begin position="208"/>
        <end position="335"/>
    </location>
</feature>
<feature type="transmembrane region" description="Helical" evidence="3">
    <location>
        <begin position="67"/>
        <end position="88"/>
    </location>
</feature>
<comment type="catalytic activity">
    <reaction evidence="2">
        <text>2 GTP = 3',3'-c-di-GMP + 2 diphosphate</text>
        <dbReference type="Rhea" id="RHEA:24898"/>
        <dbReference type="ChEBI" id="CHEBI:33019"/>
        <dbReference type="ChEBI" id="CHEBI:37565"/>
        <dbReference type="ChEBI" id="CHEBI:58805"/>
        <dbReference type="EC" id="2.7.7.65"/>
    </reaction>
</comment>
<evidence type="ECO:0000313" key="6">
    <source>
        <dbReference type="Proteomes" id="UP000077563"/>
    </source>
</evidence>
<gene>
    <name evidence="5" type="ORF">AO064_05475</name>
</gene>
<dbReference type="EC" id="2.7.7.65" evidence="1"/>
<dbReference type="CDD" id="cd01949">
    <property type="entry name" value="GGDEF"/>
    <property type="match status" value="1"/>
</dbReference>
<evidence type="ECO:0000313" key="5">
    <source>
        <dbReference type="EMBL" id="OAJ50469.1"/>
    </source>
</evidence>
<dbReference type="PANTHER" id="PTHR45138:SF9">
    <property type="entry name" value="DIGUANYLATE CYCLASE DGCM-RELATED"/>
    <property type="match status" value="1"/>
</dbReference>
<dbReference type="InterPro" id="IPR000160">
    <property type="entry name" value="GGDEF_dom"/>
</dbReference>
<feature type="transmembrane region" description="Helical" evidence="3">
    <location>
        <begin position="94"/>
        <end position="114"/>
    </location>
</feature>
<dbReference type="AlphaFoldDB" id="A0A9X5QLJ2"/>
<dbReference type="InterPro" id="IPR029787">
    <property type="entry name" value="Nucleotide_cyclase"/>
</dbReference>
<organism evidence="5 6">
    <name type="scientific">Pseudomonas marginalis</name>
    <name type="common">Pseudomonas panacis</name>
    <dbReference type="NCBI Taxonomy" id="298"/>
    <lineage>
        <taxon>Bacteria</taxon>
        <taxon>Pseudomonadati</taxon>
        <taxon>Pseudomonadota</taxon>
        <taxon>Gammaproteobacteria</taxon>
        <taxon>Pseudomonadales</taxon>
        <taxon>Pseudomonadaceae</taxon>
        <taxon>Pseudomonas</taxon>
    </lineage>
</organism>
<feature type="transmembrane region" description="Helical" evidence="3">
    <location>
        <begin position="14"/>
        <end position="36"/>
    </location>
</feature>
<dbReference type="GO" id="GO:0052621">
    <property type="term" value="F:diguanylate cyclase activity"/>
    <property type="evidence" value="ECO:0007669"/>
    <property type="project" value="UniProtKB-EC"/>
</dbReference>
<keyword evidence="3" id="KW-0812">Transmembrane</keyword>
<dbReference type="Gene3D" id="3.30.70.270">
    <property type="match status" value="1"/>
</dbReference>
<proteinExistence type="predicted"/>
<dbReference type="SMART" id="SM00267">
    <property type="entry name" value="GGDEF"/>
    <property type="match status" value="1"/>
</dbReference>
<evidence type="ECO:0000256" key="1">
    <source>
        <dbReference type="ARBA" id="ARBA00012528"/>
    </source>
</evidence>
<keyword evidence="3" id="KW-1133">Transmembrane helix</keyword>
<accession>A0A9X5QLJ2</accession>
<reference evidence="5 6" key="1">
    <citation type="submission" date="2015-09" db="EMBL/GenBank/DDBJ databases">
        <title>Genome sequence of Pseudomonas marginalis ICMP 3553.</title>
        <authorList>
            <person name="Visnovsky S."/>
            <person name="Lu A."/>
            <person name="Panda P."/>
            <person name="Pitman A."/>
        </authorList>
    </citation>
    <scope>NUCLEOTIDE SEQUENCE [LARGE SCALE GENOMIC DNA]</scope>
    <source>
        <strain evidence="5 6">ICMP 3553</strain>
    </source>
</reference>
<sequence>MPANVKLRPRMQRLLSPAIAKAELIGIFAWLAVLLVDRWAMFGWPVALVTIGLCGVYGVHRVVTHYVLWRALGVAYMVLLSAGFAYVVHVHPALQVFALPLAVTLVLSSAILFIVVQDFLVCAALVWLLTWPSIQMSLYEGVDIYVFIFCAASVAIGFVLNVYYLKNLRSVLMVESEFRELAETDYLTSILNRRAFMESFAKLIAAGDTGYFMMLDIDSFKLKNDQFGHDVGDRILRAMAACLKSTPGSHSFGRIGGEEFGVLLVGNDPGLATDYALRLLQAIRSSVAPPHDYTCSAGMTHFTLGADMSAVLKRADRNLYTAKGNGKDRVYLDGARVSHGSISTPEAL</sequence>
<dbReference type="NCBIfam" id="TIGR00254">
    <property type="entry name" value="GGDEF"/>
    <property type="match status" value="1"/>
</dbReference>
<dbReference type="PROSITE" id="PS50887">
    <property type="entry name" value="GGDEF"/>
    <property type="match status" value="1"/>
</dbReference>
<feature type="transmembrane region" description="Helical" evidence="3">
    <location>
        <begin position="42"/>
        <end position="60"/>
    </location>
</feature>
<protein>
    <recommendedName>
        <fullName evidence="1">diguanylate cyclase</fullName>
        <ecNumber evidence="1">2.7.7.65</ecNumber>
    </recommendedName>
</protein>
<feature type="transmembrane region" description="Helical" evidence="3">
    <location>
        <begin position="144"/>
        <end position="165"/>
    </location>
</feature>
<dbReference type="InterPro" id="IPR050469">
    <property type="entry name" value="Diguanylate_Cyclase"/>
</dbReference>
<dbReference type="Proteomes" id="UP000077563">
    <property type="component" value="Unassembled WGS sequence"/>
</dbReference>
<dbReference type="RefSeq" id="WP_064052607.1">
    <property type="nucleotide sequence ID" value="NZ_LKEG01000025.1"/>
</dbReference>
<name>A0A9X5QLJ2_PSEMA</name>
<comment type="caution">
    <text evidence="5">The sequence shown here is derived from an EMBL/GenBank/DDBJ whole genome shotgun (WGS) entry which is preliminary data.</text>
</comment>
<evidence type="ECO:0000256" key="2">
    <source>
        <dbReference type="ARBA" id="ARBA00034247"/>
    </source>
</evidence>
<dbReference type="Pfam" id="PF00990">
    <property type="entry name" value="GGDEF"/>
    <property type="match status" value="1"/>
</dbReference>
<keyword evidence="3" id="KW-0472">Membrane</keyword>